<evidence type="ECO:0000256" key="1">
    <source>
        <dbReference type="ARBA" id="ARBA00004370"/>
    </source>
</evidence>
<comment type="subcellular location">
    <subcellularLocation>
        <location evidence="1">Membrane</location>
    </subcellularLocation>
</comment>
<organism evidence="5 6">
    <name type="scientific">Apostasia shenzhenica</name>
    <dbReference type="NCBI Taxonomy" id="1088818"/>
    <lineage>
        <taxon>Eukaryota</taxon>
        <taxon>Viridiplantae</taxon>
        <taxon>Streptophyta</taxon>
        <taxon>Embryophyta</taxon>
        <taxon>Tracheophyta</taxon>
        <taxon>Spermatophyta</taxon>
        <taxon>Magnoliopsida</taxon>
        <taxon>Liliopsida</taxon>
        <taxon>Asparagales</taxon>
        <taxon>Orchidaceae</taxon>
        <taxon>Apostasioideae</taxon>
        <taxon>Apostasia</taxon>
    </lineage>
</organism>
<reference evidence="5 6" key="1">
    <citation type="journal article" date="2017" name="Nature">
        <title>The Apostasia genome and the evolution of orchids.</title>
        <authorList>
            <person name="Zhang G.Q."/>
            <person name="Liu K.W."/>
            <person name="Li Z."/>
            <person name="Lohaus R."/>
            <person name="Hsiao Y.Y."/>
            <person name="Niu S.C."/>
            <person name="Wang J.Y."/>
            <person name="Lin Y.C."/>
            <person name="Xu Q."/>
            <person name="Chen L.J."/>
            <person name="Yoshida K."/>
            <person name="Fujiwara S."/>
            <person name="Wang Z.W."/>
            <person name="Zhang Y.Q."/>
            <person name="Mitsuda N."/>
            <person name="Wang M."/>
            <person name="Liu G.H."/>
            <person name="Pecoraro L."/>
            <person name="Huang H.X."/>
            <person name="Xiao X.J."/>
            <person name="Lin M."/>
            <person name="Wu X.Y."/>
            <person name="Wu W.L."/>
            <person name="Chen Y.Y."/>
            <person name="Chang S.B."/>
            <person name="Sakamoto S."/>
            <person name="Ohme-Takagi M."/>
            <person name="Yagi M."/>
            <person name="Zeng S.J."/>
            <person name="Shen C.Y."/>
            <person name="Yeh C.M."/>
            <person name="Luo Y.B."/>
            <person name="Tsai W.C."/>
            <person name="Van de Peer Y."/>
            <person name="Liu Z.J."/>
        </authorList>
    </citation>
    <scope>NUCLEOTIDE SEQUENCE [LARGE SCALE GENOMIC DNA]</scope>
    <source>
        <strain evidence="6">cv. Shenzhen</strain>
        <tissue evidence="5">Stem</tissue>
    </source>
</reference>
<keyword evidence="4" id="KW-0812">Transmembrane</keyword>
<feature type="transmembrane region" description="Helical" evidence="4">
    <location>
        <begin position="82"/>
        <end position="108"/>
    </location>
</feature>
<dbReference type="GO" id="GO:0098542">
    <property type="term" value="P:defense response to other organism"/>
    <property type="evidence" value="ECO:0007669"/>
    <property type="project" value="InterPro"/>
</dbReference>
<dbReference type="AlphaFoldDB" id="A0A2I0AR82"/>
<accession>A0A2I0AR82</accession>
<gene>
    <name evidence="5" type="ORF">AXF42_Ash019289</name>
</gene>
<feature type="region of interest" description="Disordered" evidence="3">
    <location>
        <begin position="1"/>
        <end position="30"/>
    </location>
</feature>
<keyword evidence="6" id="KW-1185">Reference proteome</keyword>
<dbReference type="OrthoDB" id="996955at2759"/>
<evidence type="ECO:0000256" key="3">
    <source>
        <dbReference type="SAM" id="MobiDB-lite"/>
    </source>
</evidence>
<dbReference type="EMBL" id="KZ451957">
    <property type="protein sequence ID" value="PKA58063.1"/>
    <property type="molecule type" value="Genomic_DNA"/>
</dbReference>
<dbReference type="STRING" id="1088818.A0A2I0AR82"/>
<evidence type="ECO:0000256" key="4">
    <source>
        <dbReference type="SAM" id="Phobius"/>
    </source>
</evidence>
<dbReference type="PANTHER" id="PTHR31234">
    <property type="entry name" value="LATE EMBRYOGENESIS ABUNDANT (LEA) HYDROXYPROLINE-RICH GLYCOPROTEIN FAMILY"/>
    <property type="match status" value="1"/>
</dbReference>
<name>A0A2I0AR82_9ASPA</name>
<dbReference type="Proteomes" id="UP000236161">
    <property type="component" value="Unassembled WGS sequence"/>
</dbReference>
<sequence length="254" mass="27792">MEEGGPPSRVPPLPRPPTVAAGDTETYSSTVVPVSPSPLTYVVQVPKEQIYRVPPPENARLAEQYRDQVTAQRRRRSPCVKFLFCFLAIAAIFAVLLLLAALIFYVAVRPAAPSIKVEHLVLEDANARLQYEVGLEVRNPSLGLSYEVENGGAATLTDRRTRVADGTPPGLYLKAKETKDMKLSMNGAKKRPPEAAEEKKAATMRLSMAMTVRPVLGSLRLWGMKMTVGCDVTAKSLGKKTRLLSQECETSVDL</sequence>
<evidence type="ECO:0008006" key="7">
    <source>
        <dbReference type="Google" id="ProtNLM"/>
    </source>
</evidence>
<dbReference type="GO" id="GO:0005886">
    <property type="term" value="C:plasma membrane"/>
    <property type="evidence" value="ECO:0007669"/>
    <property type="project" value="TreeGrafter"/>
</dbReference>
<evidence type="ECO:0000313" key="6">
    <source>
        <dbReference type="Proteomes" id="UP000236161"/>
    </source>
</evidence>
<keyword evidence="2 4" id="KW-0472">Membrane</keyword>
<dbReference type="InterPro" id="IPR044839">
    <property type="entry name" value="NDR1-like"/>
</dbReference>
<dbReference type="PANTHER" id="PTHR31234:SF68">
    <property type="entry name" value="EXPRESSED PROTEIN"/>
    <property type="match status" value="1"/>
</dbReference>
<evidence type="ECO:0000256" key="2">
    <source>
        <dbReference type="ARBA" id="ARBA00023136"/>
    </source>
</evidence>
<evidence type="ECO:0000313" key="5">
    <source>
        <dbReference type="EMBL" id="PKA58063.1"/>
    </source>
</evidence>
<keyword evidence="4" id="KW-1133">Transmembrane helix</keyword>
<proteinExistence type="predicted"/>
<protein>
    <recommendedName>
        <fullName evidence="7">Late embryogenesis abundant protein LEA-2 subgroup domain-containing protein</fullName>
    </recommendedName>
</protein>
<feature type="compositionally biased region" description="Pro residues" evidence="3">
    <location>
        <begin position="8"/>
        <end position="17"/>
    </location>
</feature>